<dbReference type="Proteomes" id="UP000460416">
    <property type="component" value="Unassembled WGS sequence"/>
</dbReference>
<dbReference type="SUPFAM" id="SSF52096">
    <property type="entry name" value="ClpP/crotonase"/>
    <property type="match status" value="1"/>
</dbReference>
<dbReference type="InterPro" id="IPR041613">
    <property type="entry name" value="Pept_S41_N"/>
</dbReference>
<dbReference type="GO" id="GO:0030288">
    <property type="term" value="C:outer membrane-bounded periplasmic space"/>
    <property type="evidence" value="ECO:0007669"/>
    <property type="project" value="TreeGrafter"/>
</dbReference>
<dbReference type="GO" id="GO:0004175">
    <property type="term" value="F:endopeptidase activity"/>
    <property type="evidence" value="ECO:0007669"/>
    <property type="project" value="TreeGrafter"/>
</dbReference>
<dbReference type="GO" id="GO:0007165">
    <property type="term" value="P:signal transduction"/>
    <property type="evidence" value="ECO:0007669"/>
    <property type="project" value="TreeGrafter"/>
</dbReference>
<feature type="chain" id="PRO_5029898004" evidence="1">
    <location>
        <begin position="23"/>
        <end position="512"/>
    </location>
</feature>
<dbReference type="Pfam" id="PF18294">
    <property type="entry name" value="Pept_S41_N"/>
    <property type="match status" value="1"/>
</dbReference>
<evidence type="ECO:0000313" key="3">
    <source>
        <dbReference type="EMBL" id="MUP42610.1"/>
    </source>
</evidence>
<dbReference type="SMART" id="SM00245">
    <property type="entry name" value="TSPc"/>
    <property type="match status" value="1"/>
</dbReference>
<protein>
    <submittedName>
        <fullName evidence="3">Peptidase S41</fullName>
    </submittedName>
</protein>
<dbReference type="OrthoDB" id="7168509at2"/>
<dbReference type="PROSITE" id="PS51257">
    <property type="entry name" value="PROKAR_LIPOPROTEIN"/>
    <property type="match status" value="1"/>
</dbReference>
<name>A0A7K1LQ44_9FLAO</name>
<dbReference type="InterPro" id="IPR029045">
    <property type="entry name" value="ClpP/crotonase-like_dom_sf"/>
</dbReference>
<dbReference type="Pfam" id="PF03572">
    <property type="entry name" value="Peptidase_S41"/>
    <property type="match status" value="1"/>
</dbReference>
<feature type="signal peptide" evidence="1">
    <location>
        <begin position="1"/>
        <end position="22"/>
    </location>
</feature>
<dbReference type="EMBL" id="VJVW01000003">
    <property type="protein sequence ID" value="MUP42610.1"/>
    <property type="molecule type" value="Genomic_DNA"/>
</dbReference>
<reference evidence="3 4" key="1">
    <citation type="submission" date="2019-07" db="EMBL/GenBank/DDBJ databases">
        <title>Gramella aestuarii sp. nov., isolated from a tidal flat, and emended description of Gramella echinicola.</title>
        <authorList>
            <person name="Liu L."/>
        </authorList>
    </citation>
    <scope>NUCLEOTIDE SEQUENCE [LARGE SCALE GENOMIC DNA]</scope>
    <source>
        <strain evidence="3 4">BS12</strain>
    </source>
</reference>
<dbReference type="Pfam" id="PF17820">
    <property type="entry name" value="PDZ_6"/>
    <property type="match status" value="1"/>
</dbReference>
<evidence type="ECO:0000313" key="4">
    <source>
        <dbReference type="Proteomes" id="UP000460416"/>
    </source>
</evidence>
<comment type="caution">
    <text evidence="3">The sequence shown here is derived from an EMBL/GenBank/DDBJ whole genome shotgun (WGS) entry which is preliminary data.</text>
</comment>
<feature type="domain" description="Tail specific protease" evidence="2">
    <location>
        <begin position="204"/>
        <end position="452"/>
    </location>
</feature>
<sequence>MKFYKFLLFAVLATGLISSCSDDDIVVTEPKEPEETLTIEGNLDLEIKDFIWEAMNFWYLYKAYVPKLQDDAFSTEKQYITYLDEWNSPESFFENGLVYSEDDFSWIVDDYEKLEASFAGIRKTSGANISLSFINRSESDDLAGIIRYVIPGSPADEAGLERGMIFTEIDGTQLTLGNYSTLLAPDTYTLGLAQFTGSGIETTGENITVVKQQLTENPILVAKTIDLNGIKVGYLMYNSFVHNFDGELNQVFQEFKNNNVTELVLDLRYNGGGRVSTAADLASMITGQFKGEVLIRTRYNDNIEGLLSENAKMTRFDDMIFDSDESDPGHENHTPMPINSLNLDKVYVIATGSSASASELIINGLAPYIDVVHIGEKTVGKVQASVTLYDADVPYYEKKNLNPDHKYAIQPLISTSVNANGQAYPEGLVPDISKSETWDNFGVLGEPTEPLLATALNQISGNRQLEEAIKAGSFTPVFVAESNQDEDAYRNMYIDDLPKIDPAKIKTPEFKK</sequence>
<gene>
    <name evidence="3" type="ORF">FLP08_08495</name>
</gene>
<accession>A0A7K1LQ44</accession>
<organism evidence="3 4">
    <name type="scientific">Christiangramia aestuarii</name>
    <dbReference type="NCBI Taxonomy" id="1028746"/>
    <lineage>
        <taxon>Bacteria</taxon>
        <taxon>Pseudomonadati</taxon>
        <taxon>Bacteroidota</taxon>
        <taxon>Flavobacteriia</taxon>
        <taxon>Flavobacteriales</taxon>
        <taxon>Flavobacteriaceae</taxon>
        <taxon>Christiangramia</taxon>
    </lineage>
</organism>
<keyword evidence="1" id="KW-0732">Signal</keyword>
<dbReference type="Gene3D" id="3.90.226.10">
    <property type="entry name" value="2-enoyl-CoA Hydratase, Chain A, domain 1"/>
    <property type="match status" value="1"/>
</dbReference>
<dbReference type="GO" id="GO:0008236">
    <property type="term" value="F:serine-type peptidase activity"/>
    <property type="evidence" value="ECO:0007669"/>
    <property type="project" value="InterPro"/>
</dbReference>
<dbReference type="InterPro" id="IPR036034">
    <property type="entry name" value="PDZ_sf"/>
</dbReference>
<dbReference type="SUPFAM" id="SSF50156">
    <property type="entry name" value="PDZ domain-like"/>
    <property type="match status" value="1"/>
</dbReference>
<proteinExistence type="predicted"/>
<evidence type="ECO:0000259" key="2">
    <source>
        <dbReference type="SMART" id="SM00245"/>
    </source>
</evidence>
<dbReference type="InterPro" id="IPR041489">
    <property type="entry name" value="PDZ_6"/>
</dbReference>
<dbReference type="PANTHER" id="PTHR32060:SF30">
    <property type="entry name" value="CARBOXY-TERMINAL PROCESSING PROTEASE CTPA"/>
    <property type="match status" value="1"/>
</dbReference>
<keyword evidence="4" id="KW-1185">Reference proteome</keyword>
<dbReference type="CDD" id="cd07561">
    <property type="entry name" value="Peptidase_S41_CPP_like"/>
    <property type="match status" value="1"/>
</dbReference>
<evidence type="ECO:0000256" key="1">
    <source>
        <dbReference type="SAM" id="SignalP"/>
    </source>
</evidence>
<dbReference type="PANTHER" id="PTHR32060">
    <property type="entry name" value="TAIL-SPECIFIC PROTEASE"/>
    <property type="match status" value="1"/>
</dbReference>
<dbReference type="Gene3D" id="3.30.750.170">
    <property type="match status" value="1"/>
</dbReference>
<dbReference type="GO" id="GO:0006508">
    <property type="term" value="P:proteolysis"/>
    <property type="evidence" value="ECO:0007669"/>
    <property type="project" value="InterPro"/>
</dbReference>
<dbReference type="InterPro" id="IPR005151">
    <property type="entry name" value="Tail-specific_protease"/>
</dbReference>
<dbReference type="RefSeq" id="WP_156275937.1">
    <property type="nucleotide sequence ID" value="NZ_BAABGI010000003.1"/>
</dbReference>
<dbReference type="AlphaFoldDB" id="A0A7K1LQ44"/>
<dbReference type="Gene3D" id="2.30.42.10">
    <property type="match status" value="1"/>
</dbReference>